<evidence type="ECO:0000256" key="5">
    <source>
        <dbReference type="RuleBase" id="RU363032"/>
    </source>
</evidence>
<dbReference type="InterPro" id="IPR035906">
    <property type="entry name" value="MetI-like_sf"/>
</dbReference>
<gene>
    <name evidence="8" type="ORF">HMPREF0860_0610</name>
    <name evidence="7" type="ORF">HMPREF1325_1582</name>
</gene>
<feature type="transmembrane region" description="Helical" evidence="5">
    <location>
        <begin position="455"/>
        <end position="476"/>
    </location>
</feature>
<feature type="domain" description="ABC transmembrane type-1" evidence="6">
    <location>
        <begin position="50"/>
        <end position="248"/>
    </location>
</feature>
<dbReference type="PATRIC" id="fig|1125725.3.peg.866"/>
<evidence type="ECO:0000256" key="2">
    <source>
        <dbReference type="ARBA" id="ARBA00022692"/>
    </source>
</evidence>
<organism evidence="7 9">
    <name type="scientific">Treponema socranskii subsp. socranskii VPI DR56BR1116 = ATCC 35536</name>
    <dbReference type="NCBI Taxonomy" id="1125725"/>
    <lineage>
        <taxon>Bacteria</taxon>
        <taxon>Pseudomonadati</taxon>
        <taxon>Spirochaetota</taxon>
        <taxon>Spirochaetia</taxon>
        <taxon>Spirochaetales</taxon>
        <taxon>Treponemataceae</taxon>
        <taxon>Treponema</taxon>
    </lineage>
</organism>
<proteinExistence type="inferred from homology"/>
<evidence type="ECO:0000259" key="6">
    <source>
        <dbReference type="PROSITE" id="PS50928"/>
    </source>
</evidence>
<dbReference type="Gene3D" id="1.10.3720.10">
    <property type="entry name" value="MetI-like"/>
    <property type="match status" value="2"/>
</dbReference>
<dbReference type="AlphaFoldDB" id="U1FMS3"/>
<reference evidence="9 10" key="1">
    <citation type="submission" date="2013-08" db="EMBL/GenBank/DDBJ databases">
        <authorList>
            <person name="Durkin A.S."/>
            <person name="Haft D.R."/>
            <person name="McCorrison J."/>
            <person name="Torralba M."/>
            <person name="Gillis M."/>
            <person name="Haft D.H."/>
            <person name="Methe B."/>
            <person name="Sutton G."/>
            <person name="Nelson K.E."/>
        </authorList>
    </citation>
    <scope>NUCLEOTIDE SEQUENCE [LARGE SCALE GENOMIC DNA]</scope>
    <source>
        <strain evidence="8 10">ATCC 35536</strain>
        <strain evidence="7 9">VPI DR56BR1116</strain>
    </source>
</reference>
<evidence type="ECO:0000313" key="7">
    <source>
        <dbReference type="EMBL" id="ERF61128.1"/>
    </source>
</evidence>
<feature type="transmembrane region" description="Helical" evidence="5">
    <location>
        <begin position="362"/>
        <end position="383"/>
    </location>
</feature>
<dbReference type="GO" id="GO:0005886">
    <property type="term" value="C:plasma membrane"/>
    <property type="evidence" value="ECO:0007669"/>
    <property type="project" value="UniProtKB-SubCell"/>
</dbReference>
<comment type="similarity">
    <text evidence="5">Belongs to the binding-protein-dependent transport system permease family.</text>
</comment>
<dbReference type="CDD" id="cd06261">
    <property type="entry name" value="TM_PBP2"/>
    <property type="match status" value="2"/>
</dbReference>
<dbReference type="Pfam" id="PF00528">
    <property type="entry name" value="BPD_transp_1"/>
    <property type="match status" value="2"/>
</dbReference>
<keyword evidence="10" id="KW-1185">Reference proteome</keyword>
<dbReference type="OrthoDB" id="725at2"/>
<feature type="transmembrane region" description="Helical" evidence="5">
    <location>
        <begin position="271"/>
        <end position="300"/>
    </location>
</feature>
<dbReference type="eggNOG" id="COG1178">
    <property type="taxonomic scope" value="Bacteria"/>
</dbReference>
<evidence type="ECO:0000256" key="1">
    <source>
        <dbReference type="ARBA" id="ARBA00004651"/>
    </source>
</evidence>
<evidence type="ECO:0000313" key="10">
    <source>
        <dbReference type="Proteomes" id="UP000016646"/>
    </source>
</evidence>
<feature type="transmembrane region" description="Helical" evidence="5">
    <location>
        <begin position="86"/>
        <end position="110"/>
    </location>
</feature>
<dbReference type="Proteomes" id="UP000016646">
    <property type="component" value="Unassembled WGS sequence"/>
</dbReference>
<keyword evidence="2 5" id="KW-0812">Transmembrane</keyword>
<keyword evidence="4 5" id="KW-0472">Membrane</keyword>
<feature type="transmembrane region" description="Helical" evidence="5">
    <location>
        <begin position="496"/>
        <end position="514"/>
    </location>
</feature>
<feature type="transmembrane region" description="Helical" evidence="5">
    <location>
        <begin position="54"/>
        <end position="74"/>
    </location>
</feature>
<evidence type="ECO:0000256" key="3">
    <source>
        <dbReference type="ARBA" id="ARBA00022989"/>
    </source>
</evidence>
<dbReference type="EMBL" id="AVQI01000006">
    <property type="protein sequence ID" value="ERK04985.1"/>
    <property type="molecule type" value="Genomic_DNA"/>
</dbReference>
<dbReference type="PROSITE" id="PS50928">
    <property type="entry name" value="ABC_TM1"/>
    <property type="match status" value="2"/>
</dbReference>
<dbReference type="Proteomes" id="UP000016412">
    <property type="component" value="Unassembled WGS sequence"/>
</dbReference>
<name>U1FMS3_TRESO</name>
<evidence type="ECO:0000313" key="8">
    <source>
        <dbReference type="EMBL" id="ERK04985.1"/>
    </source>
</evidence>
<feature type="transmembrane region" description="Helical" evidence="5">
    <location>
        <begin position="227"/>
        <end position="250"/>
    </location>
</feature>
<dbReference type="InterPro" id="IPR000515">
    <property type="entry name" value="MetI-like"/>
</dbReference>
<sequence length="527" mass="57458">MRVQKLTAAKLLLIVFFLFAVFFPLSRMFACMAGTDVLSVVRSGRFLSAVRNSLSASLAATCISVVLGIVLAFCTERINGKGRHVWTFLFLIPMLIPSISTGMGLVILLGRNGILTNLLRLPHPIYGFGGIVAGSVLYSFPVAYIMTADIIRYEDSRPYEAADILGTPKAKQFTALFVPYIRKPLISVVFTVFTLIVTDYGVPLMIGGRCITLPVMMYEDVIGLLDFGKGSVIGAVLLVPAVIAFILDTINRDKASSSFGIRPFKRIDNPIAKTVAFALCALTGAVIVLPAASFLLISIVQKYPIAMQPTFDNFKRAFSMNTGTYLANSLLISSFVSLLGSLSACILSYLTVRTRSKISKPLHLCAILTLAIPGLVLGLSYVLFFKGSFLYGTFAILIMVNMIHFFSSPYLMMYNTLGKLNPNLEIIGSTMDIPRTKIIVDVILPQAKSTVAEMAMYFFVNSMMTISAVSFLATTANQPLSLMIPSFESQMLFECAGVVSLCILAVNLLIKALVIRYKKIVAQRDAA</sequence>
<dbReference type="GO" id="GO:0055085">
    <property type="term" value="P:transmembrane transport"/>
    <property type="evidence" value="ECO:0007669"/>
    <property type="project" value="InterPro"/>
</dbReference>
<keyword evidence="5" id="KW-0813">Transport</keyword>
<feature type="transmembrane region" description="Helical" evidence="5">
    <location>
        <begin position="325"/>
        <end position="350"/>
    </location>
</feature>
<feature type="transmembrane region" description="Helical" evidence="5">
    <location>
        <begin position="125"/>
        <end position="147"/>
    </location>
</feature>
<comment type="caution">
    <text evidence="7">The sequence shown here is derived from an EMBL/GenBank/DDBJ whole genome shotgun (WGS) entry which is preliminary data.</text>
</comment>
<dbReference type="SUPFAM" id="SSF161098">
    <property type="entry name" value="MetI-like"/>
    <property type="match status" value="2"/>
</dbReference>
<dbReference type="PANTHER" id="PTHR43496:SF1">
    <property type="entry name" value="POLYGALACTURONAN_RHAMNOGALACTURONAN TRANSPORT SYSTEM PERMEASE PROTEIN YTEP"/>
    <property type="match status" value="1"/>
</dbReference>
<evidence type="ECO:0000256" key="4">
    <source>
        <dbReference type="ARBA" id="ARBA00023136"/>
    </source>
</evidence>
<feature type="transmembrane region" description="Helical" evidence="5">
    <location>
        <begin position="185"/>
        <end position="207"/>
    </location>
</feature>
<comment type="subcellular location">
    <subcellularLocation>
        <location evidence="1 5">Cell membrane</location>
        <topology evidence="1 5">Multi-pass membrane protein</topology>
    </subcellularLocation>
</comment>
<feature type="transmembrane region" description="Helical" evidence="5">
    <location>
        <begin position="389"/>
        <end position="411"/>
    </location>
</feature>
<dbReference type="PANTHER" id="PTHR43496">
    <property type="entry name" value="PROTEIN LPLB"/>
    <property type="match status" value="1"/>
</dbReference>
<evidence type="ECO:0000313" key="9">
    <source>
        <dbReference type="Proteomes" id="UP000016412"/>
    </source>
</evidence>
<accession>U1FMS3</accession>
<protein>
    <submittedName>
        <fullName evidence="7">ABC transporter, permease protein</fullName>
    </submittedName>
</protein>
<dbReference type="STRING" id="1125725.HMPREF1325_1582"/>
<keyword evidence="3 5" id="KW-1133">Transmembrane helix</keyword>
<feature type="domain" description="ABC transmembrane type-1" evidence="6">
    <location>
        <begin position="326"/>
        <end position="514"/>
    </location>
</feature>
<dbReference type="RefSeq" id="WP_021329969.1">
    <property type="nucleotide sequence ID" value="NZ_AUZJ01000017.1"/>
</dbReference>
<dbReference type="EMBL" id="AUZJ01000017">
    <property type="protein sequence ID" value="ERF61128.1"/>
    <property type="molecule type" value="Genomic_DNA"/>
</dbReference>